<sequence>MDTAVSGCDTGMGLAWCDMDTAVSEFDRGMDMAQEWLGKGTADKVVQEDLE</sequence>
<dbReference type="Proteomes" id="UP000281553">
    <property type="component" value="Unassembled WGS sequence"/>
</dbReference>
<reference evidence="1 2" key="1">
    <citation type="submission" date="2018-11" db="EMBL/GenBank/DDBJ databases">
        <authorList>
            <consortium name="Pathogen Informatics"/>
        </authorList>
    </citation>
    <scope>NUCLEOTIDE SEQUENCE [LARGE SCALE GENOMIC DNA]</scope>
</reference>
<accession>A0A3P6R972</accession>
<gene>
    <name evidence="1" type="ORF">DILT_LOCUS1147</name>
</gene>
<evidence type="ECO:0000313" key="1">
    <source>
        <dbReference type="EMBL" id="VDK40511.1"/>
    </source>
</evidence>
<organism evidence="1 2">
    <name type="scientific">Dibothriocephalus latus</name>
    <name type="common">Fish tapeworm</name>
    <name type="synonym">Diphyllobothrium latum</name>
    <dbReference type="NCBI Taxonomy" id="60516"/>
    <lineage>
        <taxon>Eukaryota</taxon>
        <taxon>Metazoa</taxon>
        <taxon>Spiralia</taxon>
        <taxon>Lophotrochozoa</taxon>
        <taxon>Platyhelminthes</taxon>
        <taxon>Cestoda</taxon>
        <taxon>Eucestoda</taxon>
        <taxon>Diphyllobothriidea</taxon>
        <taxon>Diphyllobothriidae</taxon>
        <taxon>Dibothriocephalus</taxon>
    </lineage>
</organism>
<evidence type="ECO:0000313" key="2">
    <source>
        <dbReference type="Proteomes" id="UP000281553"/>
    </source>
</evidence>
<keyword evidence="2" id="KW-1185">Reference proteome</keyword>
<dbReference type="EMBL" id="UYRU01006838">
    <property type="protein sequence ID" value="VDK40511.1"/>
    <property type="molecule type" value="Genomic_DNA"/>
</dbReference>
<protein>
    <submittedName>
        <fullName evidence="1">Uncharacterized protein</fullName>
    </submittedName>
</protein>
<name>A0A3P6R972_DIBLA</name>
<dbReference type="AlphaFoldDB" id="A0A3P6R972"/>
<proteinExistence type="predicted"/>